<dbReference type="KEGG" id="vg:77953305"/>
<keyword evidence="3" id="KW-1185">Reference proteome</keyword>
<feature type="transmembrane region" description="Helical" evidence="1">
    <location>
        <begin position="37"/>
        <end position="56"/>
    </location>
</feature>
<name>A0AAE7WFV8_9CAUD</name>
<protein>
    <submittedName>
        <fullName evidence="2">Rod shape-determining protein</fullName>
    </submittedName>
</protein>
<evidence type="ECO:0000256" key="1">
    <source>
        <dbReference type="SAM" id="Phobius"/>
    </source>
</evidence>
<dbReference type="Proteomes" id="UP000828443">
    <property type="component" value="Segment"/>
</dbReference>
<keyword evidence="1" id="KW-1133">Transmembrane helix</keyword>
<keyword evidence="1" id="KW-0472">Membrane</keyword>
<accession>A0AAE7WFV8</accession>
<proteinExistence type="predicted"/>
<dbReference type="GeneID" id="77953305"/>
<organism evidence="2 3">
    <name type="scientific">Kosakonia phage Kc263</name>
    <dbReference type="NCBI Taxonomy" id="2863194"/>
    <lineage>
        <taxon>Viruses</taxon>
        <taxon>Duplodnaviria</taxon>
        <taxon>Heunggongvirae</taxon>
        <taxon>Uroviricota</taxon>
        <taxon>Caudoviricetes</taxon>
        <taxon>Chimalliviridae</taxon>
        <taxon>Branisovskavirus</taxon>
        <taxon>Branisovskavirus Kc263</taxon>
    </lineage>
</organism>
<evidence type="ECO:0000313" key="2">
    <source>
        <dbReference type="EMBL" id="QYN80128.1"/>
    </source>
</evidence>
<dbReference type="EMBL" id="MZ348422">
    <property type="protein sequence ID" value="QYN80128.1"/>
    <property type="molecule type" value="Genomic_DNA"/>
</dbReference>
<evidence type="ECO:0000313" key="3">
    <source>
        <dbReference type="Proteomes" id="UP000828443"/>
    </source>
</evidence>
<keyword evidence="1" id="KW-0812">Transmembrane</keyword>
<reference evidence="2" key="1">
    <citation type="journal article" date="2021" name="Viruses">
        <title>Novel Viruses That Lyse Plant and Human Strains of Kosakonia cowanii.</title>
        <authorList>
            <person name="Petrzik K."/>
            <person name="Brazdova S."/>
            <person name="Krawczyk K."/>
        </authorList>
    </citation>
    <scope>NUCLEOTIDE SEQUENCE</scope>
</reference>
<sequence>MNIFLRELTNRLISYLIRVSKGDTNEERIEHLLRKTLLFSLMAMILAATMTSKYLVTGWYMADLEKSVEKIDTFMGTQQENMNQLFRINGEQYTTIMRLSNENKDMRADILVILKSKDEVEQENRRLKLQLELMSNKKK</sequence>
<dbReference type="RefSeq" id="YP_010676940.1">
    <property type="nucleotide sequence ID" value="NC_071015.1"/>
</dbReference>